<evidence type="ECO:0000313" key="1">
    <source>
        <dbReference type="EMBL" id="KAK9881153.1"/>
    </source>
</evidence>
<dbReference type="EMBL" id="JARQZJ010000067">
    <property type="protein sequence ID" value="KAK9881153.1"/>
    <property type="molecule type" value="Genomic_DNA"/>
</dbReference>
<reference evidence="1 2" key="1">
    <citation type="submission" date="2023-03" db="EMBL/GenBank/DDBJ databases">
        <title>Genome insight into feeding habits of ladybird beetles.</title>
        <authorList>
            <person name="Li H.-S."/>
            <person name="Huang Y.-H."/>
            <person name="Pang H."/>
        </authorList>
    </citation>
    <scope>NUCLEOTIDE SEQUENCE [LARGE SCALE GENOMIC DNA]</scope>
    <source>
        <strain evidence="1">SYSU_2023b</strain>
        <tissue evidence="1">Whole body</tissue>
    </source>
</reference>
<accession>A0AAW1UER5</accession>
<organism evidence="1 2">
    <name type="scientific">Henosepilachna vigintioctopunctata</name>
    <dbReference type="NCBI Taxonomy" id="420089"/>
    <lineage>
        <taxon>Eukaryota</taxon>
        <taxon>Metazoa</taxon>
        <taxon>Ecdysozoa</taxon>
        <taxon>Arthropoda</taxon>
        <taxon>Hexapoda</taxon>
        <taxon>Insecta</taxon>
        <taxon>Pterygota</taxon>
        <taxon>Neoptera</taxon>
        <taxon>Endopterygota</taxon>
        <taxon>Coleoptera</taxon>
        <taxon>Polyphaga</taxon>
        <taxon>Cucujiformia</taxon>
        <taxon>Coccinelloidea</taxon>
        <taxon>Coccinellidae</taxon>
        <taxon>Epilachninae</taxon>
        <taxon>Epilachnini</taxon>
        <taxon>Henosepilachna</taxon>
    </lineage>
</organism>
<name>A0AAW1UER5_9CUCU</name>
<keyword evidence="2" id="KW-1185">Reference proteome</keyword>
<dbReference type="AlphaFoldDB" id="A0AAW1UER5"/>
<protein>
    <submittedName>
        <fullName evidence="1">Uncharacterized protein</fullName>
    </submittedName>
</protein>
<comment type="caution">
    <text evidence="1">The sequence shown here is derived from an EMBL/GenBank/DDBJ whole genome shotgun (WGS) entry which is preliminary data.</text>
</comment>
<proteinExistence type="predicted"/>
<sequence length="63" mass="7257">MFYTFTNKIEKKCSLIITFSLYFQKSVRNKESENGSMKKDILTLIRQGGSPNYLHCFGEVGSQ</sequence>
<dbReference type="Proteomes" id="UP001431783">
    <property type="component" value="Unassembled WGS sequence"/>
</dbReference>
<gene>
    <name evidence="1" type="ORF">WA026_014503</name>
</gene>
<evidence type="ECO:0000313" key="2">
    <source>
        <dbReference type="Proteomes" id="UP001431783"/>
    </source>
</evidence>